<proteinExistence type="predicted"/>
<dbReference type="EMBL" id="WHWC01000009">
    <property type="protein sequence ID" value="KAG8376068.1"/>
    <property type="molecule type" value="Genomic_DNA"/>
</dbReference>
<dbReference type="AlphaFoldDB" id="A0AAV6X0R2"/>
<organism evidence="1 2">
    <name type="scientific">Buddleja alternifolia</name>
    <dbReference type="NCBI Taxonomy" id="168488"/>
    <lineage>
        <taxon>Eukaryota</taxon>
        <taxon>Viridiplantae</taxon>
        <taxon>Streptophyta</taxon>
        <taxon>Embryophyta</taxon>
        <taxon>Tracheophyta</taxon>
        <taxon>Spermatophyta</taxon>
        <taxon>Magnoliopsida</taxon>
        <taxon>eudicotyledons</taxon>
        <taxon>Gunneridae</taxon>
        <taxon>Pentapetalae</taxon>
        <taxon>asterids</taxon>
        <taxon>lamiids</taxon>
        <taxon>Lamiales</taxon>
        <taxon>Scrophulariaceae</taxon>
        <taxon>Buddlejeae</taxon>
        <taxon>Buddleja</taxon>
    </lineage>
</organism>
<comment type="caution">
    <text evidence="1">The sequence shown here is derived from an EMBL/GenBank/DDBJ whole genome shotgun (WGS) entry which is preliminary data.</text>
</comment>
<name>A0AAV6X0R2_9LAMI</name>
<gene>
    <name evidence="1" type="ORF">BUALT_Bualt09G0025100</name>
</gene>
<accession>A0AAV6X0R2</accession>
<dbReference type="Proteomes" id="UP000826271">
    <property type="component" value="Unassembled WGS sequence"/>
</dbReference>
<sequence length="291" mass="31477">MGVQPIVTKFVFNEFGEPYGFIDGGGAKDSNLILDIETEPENKAIEDGVGGHAVHIIAKCRMCQGELTKLVVDSGWCGVGSGVTSGSHANSFAVLTMSRMRNPGRRFKACPVRGEQPFAYAYMSEGDPIWRELQVIFNDAPSSPELFIDNVINISSSEDKESMYIVENGGVLFGPVVEGMPVVDIPYGEYEVPVNAPFLQAVPLINVSSDDTLSPDNAFWNDMYEEWATDTDSDGYGDPTDDGLVFSKDEAIVNFPNKQENEPLSPINSINSLTGFISPSSSSSNCPSFGS</sequence>
<keyword evidence="2" id="KW-1185">Reference proteome</keyword>
<evidence type="ECO:0000313" key="2">
    <source>
        <dbReference type="Proteomes" id="UP000826271"/>
    </source>
</evidence>
<evidence type="ECO:0000313" key="1">
    <source>
        <dbReference type="EMBL" id="KAG8376068.1"/>
    </source>
</evidence>
<protein>
    <submittedName>
        <fullName evidence="1">Uncharacterized protein</fullName>
    </submittedName>
</protein>
<reference evidence="1" key="1">
    <citation type="submission" date="2019-10" db="EMBL/GenBank/DDBJ databases">
        <authorList>
            <person name="Zhang R."/>
            <person name="Pan Y."/>
            <person name="Wang J."/>
            <person name="Ma R."/>
            <person name="Yu S."/>
        </authorList>
    </citation>
    <scope>NUCLEOTIDE SEQUENCE</scope>
    <source>
        <strain evidence="1">LA-IB0</strain>
        <tissue evidence="1">Leaf</tissue>
    </source>
</reference>